<comment type="caution">
    <text evidence="1">The sequence shown here is derived from an EMBL/GenBank/DDBJ whole genome shotgun (WGS) entry which is preliminary data.</text>
</comment>
<dbReference type="Proteomes" id="UP000308349">
    <property type="component" value="Unassembled WGS sequence"/>
</dbReference>
<sequence>MTWEVVLHSEVESWYLALCESDPVSADSIEKALDHLAAEGPMAGRPVVDRIKGSKYHNMKELRPPSAAASEIRMLFAFDPARQAIVLVAGDKAGNWQGWYREAIQLADKRFAEHLAAMEE</sequence>
<dbReference type="AlphaFoldDB" id="A0A5R8PAR0"/>
<gene>
    <name evidence="1" type="ORF">FEK35_18600</name>
</gene>
<proteinExistence type="predicted"/>
<evidence type="ECO:0000313" key="2">
    <source>
        <dbReference type="Proteomes" id="UP000308349"/>
    </source>
</evidence>
<dbReference type="RefSeq" id="WP_138457218.1">
    <property type="nucleotide sequence ID" value="NZ_VBUU01000020.1"/>
</dbReference>
<name>A0A5R8PAR0_9NOCA</name>
<reference evidence="1 2" key="1">
    <citation type="submission" date="2019-05" db="EMBL/GenBank/DDBJ databases">
        <title>Genomes sequences of two Nocardia cyriacigeorgica environmental isolates, type strains Nocardia asteroides ATCC 19247 and Nocardia cyriacigeorgica DSM 44484.</title>
        <authorList>
            <person name="Vautrin F."/>
            <person name="Bergeron E."/>
            <person name="Dubost A."/>
            <person name="Abrouk D."/>
            <person name="Rodriguez Nava V."/>
            <person name="Pujic P."/>
        </authorList>
    </citation>
    <scope>NUCLEOTIDE SEQUENCE [LARGE SCALE GENOMIC DNA]</scope>
    <source>
        <strain evidence="1 2">EML 1456</strain>
    </source>
</reference>
<dbReference type="EMBL" id="VBUU01000020">
    <property type="protein sequence ID" value="TLG05766.1"/>
    <property type="molecule type" value="Genomic_DNA"/>
</dbReference>
<protein>
    <submittedName>
        <fullName evidence="1">Addiction module toxin RelE</fullName>
    </submittedName>
</protein>
<dbReference type="OrthoDB" id="330810at2"/>
<evidence type="ECO:0000313" key="1">
    <source>
        <dbReference type="EMBL" id="TLG05766.1"/>
    </source>
</evidence>
<organism evidence="1 2">
    <name type="scientific">Nocardia cyriacigeorgica</name>
    <dbReference type="NCBI Taxonomy" id="135487"/>
    <lineage>
        <taxon>Bacteria</taxon>
        <taxon>Bacillati</taxon>
        <taxon>Actinomycetota</taxon>
        <taxon>Actinomycetes</taxon>
        <taxon>Mycobacteriales</taxon>
        <taxon>Nocardiaceae</taxon>
        <taxon>Nocardia</taxon>
    </lineage>
</organism>
<dbReference type="Pfam" id="PF05973">
    <property type="entry name" value="Gp49"/>
    <property type="match status" value="1"/>
</dbReference>
<accession>A0A5R8PAR0</accession>
<dbReference type="InterPro" id="IPR009241">
    <property type="entry name" value="HigB-like"/>
</dbReference>